<keyword evidence="2" id="KW-1003">Cell membrane</keyword>
<name>A0A501XAJ5_9BACT</name>
<feature type="transmembrane region" description="Helical" evidence="7">
    <location>
        <begin position="2730"/>
        <end position="2753"/>
    </location>
</feature>
<feature type="transmembrane region" description="Helical" evidence="7">
    <location>
        <begin position="1862"/>
        <end position="1882"/>
    </location>
</feature>
<feature type="domain" description="ABC3 transporter permease C-terminal" evidence="8">
    <location>
        <begin position="1866"/>
        <end position="1984"/>
    </location>
</feature>
<dbReference type="InterPro" id="IPR018247">
    <property type="entry name" value="EF_Hand_1_Ca_BS"/>
</dbReference>
<keyword evidence="10" id="KW-1185">Reference proteome</keyword>
<keyword evidence="5 7" id="KW-0472">Membrane</keyword>
<evidence type="ECO:0000313" key="9">
    <source>
        <dbReference type="EMBL" id="TPE57449.1"/>
    </source>
</evidence>
<feature type="domain" description="ABC3 transporter permease C-terminal" evidence="8">
    <location>
        <begin position="2645"/>
        <end position="2761"/>
    </location>
</feature>
<protein>
    <submittedName>
        <fullName evidence="9">ABC transporter permease</fullName>
    </submittedName>
</protein>
<proteinExistence type="inferred from homology"/>
<dbReference type="PROSITE" id="PS00018">
    <property type="entry name" value="EF_HAND_1"/>
    <property type="match status" value="1"/>
</dbReference>
<dbReference type="EMBL" id="VFSS01000004">
    <property type="protein sequence ID" value="TPE57449.1"/>
    <property type="molecule type" value="Genomic_DNA"/>
</dbReference>
<accession>A0A501XAJ5</accession>
<feature type="transmembrane region" description="Helical" evidence="7">
    <location>
        <begin position="2026"/>
        <end position="2047"/>
    </location>
</feature>
<evidence type="ECO:0000256" key="2">
    <source>
        <dbReference type="ARBA" id="ARBA00022475"/>
    </source>
</evidence>
<keyword evidence="3 7" id="KW-0812">Transmembrane</keyword>
<organism evidence="9 10">
    <name type="scientific">[Mycoplasma] falconis</name>
    <dbReference type="NCBI Taxonomy" id="92403"/>
    <lineage>
        <taxon>Bacteria</taxon>
        <taxon>Bacillati</taxon>
        <taxon>Mycoplasmatota</taxon>
        <taxon>Mycoplasmoidales</taxon>
        <taxon>Metamycoplasmataceae</taxon>
        <taxon>Metamycoplasma</taxon>
    </lineage>
</organism>
<dbReference type="RefSeq" id="WP_140781281.1">
    <property type="nucleotide sequence ID" value="NZ_VFSS01000004.1"/>
</dbReference>
<sequence>MKRLFKEVFKSLARNKVTIVCLTILIFLTTFLFTLLNDVKTSYSSTINAYDKVSKLHDITVDLDVNSYGVIPKSGYNQIGEDNEKITAEPATFEDSHNGSNLSYSLSLPNKYQAYIPLKDTFTNYNVADKSLRISTEDFMNLYYKSNIPNSGVSFELAKQDDWNSNNIKKFKLTKPYEFKLYQEVNGKVIPVKKEILVKKGQTLNLLHNPTINNVFSISYAPRGLNGQQTKADEIYIINPLYVNVETLQASFLTADYNQWEAEQKLAVISPEEVAKLFGLDKNSNGNWTFDEDNQKLEASIKLQDDFKSTNKTINASDKLKLEINIDKYLEDHLLKASTFVYDNIPNGEYEIPYEFVRETSVDIVYNWYRYILNWNEQLDENESNWKGSYFKFISEYQKNNPEAYDKLLYFTYWDKTVKTNYKIGGKLEYKTESTKPIEKEDLNKVFKSPWNGGKENKKIPVEKQNLDHKNLHTIKQVEFNKYGEEIVSSEEFKTISDINSLKEYQNLIHQKTQNYAHESILNSIKNEVGEDNIGVKQSLTVETIDEDTSRKNVFHFVNTGDKDRQIYGITQNVDKLYNETLNPGILNSSITQDNVDRFILKPDPNNKKILKIPSVYTKELIQNIFRAYTPSVEYFDADIRFEDYYDFLPNTKIPYLKNGKLLLITTDITEPWSPQGGTIIGAITRPEDGKYILLKYSPIDGFINKPVWNRIDINNNQYLNLNELYNYMVTNGYTIKGNIGENGWAYVDPYFKNSINLPVQFGSISPDLTSEIYQKNSIKGLIDRVAEVISTTDLQKIFRKDDLKRLFNAIRTSIEKNNLHMLLATSKINNSVLEKTLLEIIKYLIHDEDKTSGVVYSKTDVNSFLKSMLNNVIDYFKQKYLTSGDTQAKRDEYLVSELSKLNHLININSILVPSLNLGLIDILSYLEDKSVILDVLKQIIDSIDFVKFSNIIENWFEKHPYKQFTAVDKEYWAMSHDRILISFLQSVDSYKLKTALVNLINTIDFEKVLSPESTNSIYQKWLQVNKTNLSESQKQEVKDLFNKLNGNDNADKYKNIGAGLYTIIQNFDLNKFIENLEYLIKHETYPITANGRIYNNFNTESLQKSDYIASALSATVSIMGYDDNFGKVSQIQDAIITLFNLSSKTEKINKDWTLAYPAKDNQKISIWDLTSLSNLTASSNDNKYKYSFDKYNIEDIDKLSLKIKNVLKNNDQPKLTLDEYNFLTNDLIIDAHELDDLANVLVKIAKYREIITLLKPNGFYNKQDKYDFNETLNIKDINSYWDLAYYSASFDANSSKHKDDIEVLKSIHNVLAPNVAQLLGVNGSNLTQNVLSLYAIWIKLAYKLNELADVESKIETDLVTGEKKIVYITHKKLDYKQISAILTGFLEASLNPEILNEIANFKKVRNPIPSFGVLGADKDYQSTSLRIAYANAQSYEGNKLFENLLAKKEIYNNFFNSLTNLGIKDQEVLKQIKNIFDDNSYELSQNLGLLASSSEMPTNYLNATKLFVNNFIANGKNEITPLISDDYSFDLLYKNTLSAGYLQSSLQIFNIPGMLINPFVLISFPQIVLYYAVSPNPNEGNLVYIVKQVLNNLRFATIDDIRKQYLAVSQTFIPKSKKVASKTDESIDLDVAVINNIFKNLIVAEDGSDLIIFDINVTESVKKAVLKTIEPITIPNAISYTDAGSYLAKVNYGYFANNNKKVYEGDISKYLSDPYSMQLFIEELPSEYKIVINNQQYLIIGVDSSADYLYPVVNEENLQVDPKTQAIIFVNQKGFDRMYSAYPTFAIKSYAVVKAPVDAKGKEIKGKTKEELVAKFNKIIDAVAPSSAKKVFYANEQDPLNPERYIRVVTIRQIVSTIKNATIYLITVLTFLVSFIVYFIIRRYIEARNKVIGILRAQGYKSKEIALSFCVFGWIPAIVGAIVGYIIGFALQGPAMSILASYWTLERNIIPFNPLALIMTILVPLIFVSLLIFIITLISVRRKPTELMSGLTEVSVGNVARRFSLMFRRLPVKARFIASMALNNFWKMFSLFLAFSTTSLISMFFLSSNNVFNKAITKTYKDRLYNFKLDLETPTTEGGPYITYNKNDLNNYLYVPNDLAGNASSNGSQLDYNNPNFMRPGSSFNTDVIQKPFDPTVITKSSLDLLMDLSVELSPWDITYANMPETQKARVTQIFKRVSKAMEGSQQLIDIKKLKEGKEFLNPEINSYYEYQRIIAVRDLDKYINDHLNGLPEDYSNRTSYFIFSGKNHAGYEDTFMYVEWNPEMNDYMYPIRVTTAKARNEYRQFLINAYQRISLNDYYVSFGGVFWNDATNEKYTYAQGLLNNKDIRIYGYYSDSQLVRLHDNKNQDLSKLLDNYDYKFDSEEAIPIVVNDVAARKYHWKVGSTFSVDITNHVDRFAYQALMQKAPKLKYEFKVIGISETYINTELVTRKDILDHILGFDTLANRLRKSRKYELKNAIYANPDKVELLTKQFNRKYDAFNGVLSIDKTPVQTIDTLTTYSSTGFWGAASSFDVASASEESLWAFFKRIFISDPTVNFISVYEHNIDAYNEAHPEAKLDYKETLKKLLNVNDLQLEEIRSLASSNEKYKNITREVLTKFYGTQSGSIYGKNIMYGASFDVNSKDIEVGFIEGISKTVNTILVAFILISLLICIIILVVITNIMIASNQRSIATFSVLGYTNKEKIFLFFFNFVPAIIMACLLMIPVTISIIAIFNAFMMATSQISLPLILYISNVLLSMVICLTVFTLTSIATWNSLNKVKAVDALKGK</sequence>
<evidence type="ECO:0000256" key="1">
    <source>
        <dbReference type="ARBA" id="ARBA00004651"/>
    </source>
</evidence>
<dbReference type="InterPro" id="IPR003838">
    <property type="entry name" value="ABC3_permease_C"/>
</dbReference>
<evidence type="ECO:0000256" key="4">
    <source>
        <dbReference type="ARBA" id="ARBA00022989"/>
    </source>
</evidence>
<reference evidence="9 10" key="1">
    <citation type="submission" date="2019-06" db="EMBL/GenBank/DDBJ databases">
        <title>Mycoplasma falconis type strain whole genome sequence.</title>
        <authorList>
            <person name="Spergser J."/>
        </authorList>
    </citation>
    <scope>NUCLEOTIDE SEQUENCE [LARGE SCALE GENOMIC DNA]</scope>
    <source>
        <strain evidence="9 10">ATCC 51372</strain>
    </source>
</reference>
<feature type="transmembrane region" description="Helical" evidence="7">
    <location>
        <begin position="2687"/>
        <end position="2718"/>
    </location>
</feature>
<feature type="transmembrane region" description="Helical" evidence="7">
    <location>
        <begin position="1952"/>
        <end position="1979"/>
    </location>
</feature>
<keyword evidence="4 7" id="KW-1133">Transmembrane helix</keyword>
<feature type="transmembrane region" description="Helical" evidence="7">
    <location>
        <begin position="1906"/>
        <end position="1932"/>
    </location>
</feature>
<comment type="subcellular location">
    <subcellularLocation>
        <location evidence="1">Cell membrane</location>
        <topology evidence="1">Multi-pass membrane protein</topology>
    </subcellularLocation>
</comment>
<gene>
    <name evidence="9" type="ORF">FJO69_01705</name>
</gene>
<evidence type="ECO:0000259" key="8">
    <source>
        <dbReference type="Pfam" id="PF02687"/>
    </source>
</evidence>
<dbReference type="InterPro" id="IPR050250">
    <property type="entry name" value="Macrolide_Exporter_MacB"/>
</dbReference>
<dbReference type="Pfam" id="PF02687">
    <property type="entry name" value="FtsX"/>
    <property type="match status" value="2"/>
</dbReference>
<comment type="caution">
    <text evidence="9">The sequence shown here is derived from an EMBL/GenBank/DDBJ whole genome shotgun (WGS) entry which is preliminary data.</text>
</comment>
<evidence type="ECO:0000256" key="7">
    <source>
        <dbReference type="SAM" id="Phobius"/>
    </source>
</evidence>
<dbReference type="GO" id="GO:0005886">
    <property type="term" value="C:plasma membrane"/>
    <property type="evidence" value="ECO:0007669"/>
    <property type="project" value="UniProtKB-SubCell"/>
</dbReference>
<comment type="similarity">
    <text evidence="6">Belongs to the ABC-4 integral membrane protein family.</text>
</comment>
<evidence type="ECO:0000256" key="6">
    <source>
        <dbReference type="ARBA" id="ARBA00038076"/>
    </source>
</evidence>
<dbReference type="GO" id="GO:0022857">
    <property type="term" value="F:transmembrane transporter activity"/>
    <property type="evidence" value="ECO:0007669"/>
    <property type="project" value="TreeGrafter"/>
</dbReference>
<evidence type="ECO:0000313" key="10">
    <source>
        <dbReference type="Proteomes" id="UP000319776"/>
    </source>
</evidence>
<evidence type="ECO:0000256" key="5">
    <source>
        <dbReference type="ARBA" id="ARBA00023136"/>
    </source>
</evidence>
<dbReference type="OrthoDB" id="403889at2"/>
<dbReference type="PANTHER" id="PTHR30572">
    <property type="entry name" value="MEMBRANE COMPONENT OF TRANSPORTER-RELATED"/>
    <property type="match status" value="1"/>
</dbReference>
<dbReference type="PANTHER" id="PTHR30572:SF4">
    <property type="entry name" value="ABC TRANSPORTER PERMEASE YTRF"/>
    <property type="match status" value="1"/>
</dbReference>
<feature type="transmembrane region" description="Helical" evidence="7">
    <location>
        <begin position="2642"/>
        <end position="2666"/>
    </location>
</feature>
<evidence type="ECO:0000256" key="3">
    <source>
        <dbReference type="ARBA" id="ARBA00022692"/>
    </source>
</evidence>
<dbReference type="Proteomes" id="UP000319776">
    <property type="component" value="Unassembled WGS sequence"/>
</dbReference>